<dbReference type="FunFam" id="1.20.1280.290:FF:000010">
    <property type="entry name" value="Sugar transporter SWEET"/>
    <property type="match status" value="1"/>
</dbReference>
<evidence type="ECO:0000256" key="7">
    <source>
        <dbReference type="ARBA" id="ARBA00022597"/>
    </source>
</evidence>
<keyword evidence="6" id="KW-1003">Cell membrane</keyword>
<dbReference type="eggNOG" id="KOG1623">
    <property type="taxonomic scope" value="Eukaryota"/>
</dbReference>
<keyword evidence="8 13" id="KW-0812">Transmembrane</keyword>
<dbReference type="PANTHER" id="PTHR10791:SF112">
    <property type="entry name" value="SUGAR TRANSPORTER SWEET1"/>
    <property type="match status" value="1"/>
</dbReference>
<dbReference type="KEGG" id="spu:100890911"/>
<organism evidence="14 15">
    <name type="scientific">Strongylocentrotus purpuratus</name>
    <name type="common">Purple sea urchin</name>
    <dbReference type="NCBI Taxonomy" id="7668"/>
    <lineage>
        <taxon>Eukaryota</taxon>
        <taxon>Metazoa</taxon>
        <taxon>Echinodermata</taxon>
        <taxon>Eleutherozoa</taxon>
        <taxon>Echinozoa</taxon>
        <taxon>Echinoidea</taxon>
        <taxon>Euechinoidea</taxon>
        <taxon>Echinacea</taxon>
        <taxon>Camarodonta</taxon>
        <taxon>Echinidea</taxon>
        <taxon>Strongylocentrotidae</taxon>
        <taxon>Strongylocentrotus</taxon>
    </lineage>
</organism>
<evidence type="ECO:0000256" key="12">
    <source>
        <dbReference type="ARBA" id="ARBA00023136"/>
    </source>
</evidence>
<comment type="subcellular location">
    <subcellularLocation>
        <location evidence="1">Cell membrane</location>
        <topology evidence="1">Multi-pass membrane protein</topology>
    </subcellularLocation>
    <subcellularLocation>
        <location evidence="2">Golgi apparatus membrane</location>
        <topology evidence="2">Multi-pass membrane protein</topology>
    </subcellularLocation>
</comment>
<dbReference type="GO" id="GO:0005886">
    <property type="term" value="C:plasma membrane"/>
    <property type="evidence" value="ECO:0007669"/>
    <property type="project" value="UniProtKB-SubCell"/>
</dbReference>
<reference evidence="14" key="2">
    <citation type="submission" date="2021-01" db="UniProtKB">
        <authorList>
            <consortium name="EnsemblMetazoa"/>
        </authorList>
    </citation>
    <scope>IDENTIFICATION</scope>
</reference>
<comment type="similarity">
    <text evidence="3">Belongs to the SWEET sugar transporter family.</text>
</comment>
<dbReference type="FunFam" id="1.20.1280.290:FF:000004">
    <property type="entry name" value="Sugar transporter SWEET"/>
    <property type="match status" value="1"/>
</dbReference>
<dbReference type="GO" id="GO:0016020">
    <property type="term" value="C:membrane"/>
    <property type="evidence" value="ECO:0000318"/>
    <property type="project" value="GO_Central"/>
</dbReference>
<evidence type="ECO:0000256" key="5">
    <source>
        <dbReference type="ARBA" id="ARBA00022448"/>
    </source>
</evidence>
<protein>
    <recommendedName>
        <fullName evidence="4">Sugar transporter SWEET1</fullName>
    </recommendedName>
</protein>
<dbReference type="HOGENOM" id="CLU_048643_3_3_1"/>
<keyword evidence="11" id="KW-0333">Golgi apparatus</keyword>
<evidence type="ECO:0000256" key="13">
    <source>
        <dbReference type="SAM" id="Phobius"/>
    </source>
</evidence>
<evidence type="ECO:0000256" key="8">
    <source>
        <dbReference type="ARBA" id="ARBA00022692"/>
    </source>
</evidence>
<feature type="transmembrane region" description="Helical" evidence="13">
    <location>
        <begin position="97"/>
        <end position="115"/>
    </location>
</feature>
<name>H3IC46_STRPU</name>
<evidence type="ECO:0000256" key="9">
    <source>
        <dbReference type="ARBA" id="ARBA00022737"/>
    </source>
</evidence>
<keyword evidence="5" id="KW-0813">Transport</keyword>
<dbReference type="GeneID" id="100890911"/>
<keyword evidence="15" id="KW-1185">Reference proteome</keyword>
<evidence type="ECO:0000256" key="4">
    <source>
        <dbReference type="ARBA" id="ARBA00021741"/>
    </source>
</evidence>
<dbReference type="OrthoDB" id="409725at2759"/>
<keyword evidence="12 13" id="KW-0472">Membrane</keyword>
<evidence type="ECO:0000313" key="15">
    <source>
        <dbReference type="Proteomes" id="UP000007110"/>
    </source>
</evidence>
<evidence type="ECO:0000256" key="2">
    <source>
        <dbReference type="ARBA" id="ARBA00004653"/>
    </source>
</evidence>
<sequence>MDFQSVLSLTATVSTIGLFLTGIQICMKIRSQGNTQNISIFPFIAGIINTVLWTKYGVLIEDQTVIFTNGVGIVLQTLYTLIYYLNTNDKKQVHSKLLYTALIIYPTLGAVKFMNMTAATAIHYIGLASSFATVLMYAAPLSVVAQIIRTKSTEALPFPLSFVGLLVSLQWFIYGRLVQDSFIQIPNFLGMLLGAFQMSLFIRYPGPSRKYDLAGSSVI</sequence>
<dbReference type="InterPro" id="IPR004316">
    <property type="entry name" value="SWEET_rpt"/>
</dbReference>
<dbReference type="Proteomes" id="UP000007110">
    <property type="component" value="Unassembled WGS sequence"/>
</dbReference>
<proteinExistence type="inferred from homology"/>
<evidence type="ECO:0000256" key="11">
    <source>
        <dbReference type="ARBA" id="ARBA00023034"/>
    </source>
</evidence>
<reference evidence="15" key="1">
    <citation type="submission" date="2015-02" db="EMBL/GenBank/DDBJ databases">
        <title>Genome sequencing for Strongylocentrotus purpuratus.</title>
        <authorList>
            <person name="Murali S."/>
            <person name="Liu Y."/>
            <person name="Vee V."/>
            <person name="English A."/>
            <person name="Wang M."/>
            <person name="Skinner E."/>
            <person name="Han Y."/>
            <person name="Muzny D.M."/>
            <person name="Worley K.C."/>
            <person name="Gibbs R.A."/>
        </authorList>
    </citation>
    <scope>NUCLEOTIDE SEQUENCE</scope>
</reference>
<evidence type="ECO:0000313" key="14">
    <source>
        <dbReference type="EnsemblMetazoa" id="XP_011684119"/>
    </source>
</evidence>
<dbReference type="Pfam" id="PF03083">
    <property type="entry name" value="MtN3_slv"/>
    <property type="match status" value="2"/>
</dbReference>
<evidence type="ECO:0000256" key="10">
    <source>
        <dbReference type="ARBA" id="ARBA00022989"/>
    </source>
</evidence>
<feature type="transmembrane region" description="Helical" evidence="13">
    <location>
        <begin position="6"/>
        <end position="26"/>
    </location>
</feature>
<keyword evidence="10 13" id="KW-1133">Transmembrane helix</keyword>
<feature type="transmembrane region" description="Helical" evidence="13">
    <location>
        <begin position="38"/>
        <end position="59"/>
    </location>
</feature>
<dbReference type="PANTHER" id="PTHR10791">
    <property type="entry name" value="RAG1-ACTIVATING PROTEIN 1"/>
    <property type="match status" value="1"/>
</dbReference>
<dbReference type="InterPro" id="IPR047664">
    <property type="entry name" value="SWEET"/>
</dbReference>
<dbReference type="PhylomeDB" id="H3IC46"/>
<dbReference type="GO" id="GO:0051119">
    <property type="term" value="F:sugar transmembrane transporter activity"/>
    <property type="evidence" value="ECO:0000318"/>
    <property type="project" value="GO_Central"/>
</dbReference>
<evidence type="ECO:0000256" key="3">
    <source>
        <dbReference type="ARBA" id="ARBA00007809"/>
    </source>
</evidence>
<dbReference type="OMA" id="MIFCNCY"/>
<feature type="transmembrane region" description="Helical" evidence="13">
    <location>
        <begin position="121"/>
        <end position="143"/>
    </location>
</feature>
<keyword evidence="9" id="KW-0677">Repeat</keyword>
<evidence type="ECO:0000256" key="1">
    <source>
        <dbReference type="ARBA" id="ARBA00004651"/>
    </source>
</evidence>
<dbReference type="InParanoid" id="H3IC46"/>
<feature type="transmembrane region" description="Helical" evidence="13">
    <location>
        <begin position="185"/>
        <end position="202"/>
    </location>
</feature>
<dbReference type="GO" id="GO:0000139">
    <property type="term" value="C:Golgi membrane"/>
    <property type="evidence" value="ECO:0007669"/>
    <property type="project" value="UniProtKB-SubCell"/>
</dbReference>
<feature type="transmembrane region" description="Helical" evidence="13">
    <location>
        <begin position="155"/>
        <end position="173"/>
    </location>
</feature>
<dbReference type="EnsemblMetazoa" id="XM_011685817">
    <property type="protein sequence ID" value="XP_011684119"/>
    <property type="gene ID" value="LOC100890911"/>
</dbReference>
<dbReference type="RefSeq" id="XP_011684119.1">
    <property type="nucleotide sequence ID" value="XM_011685817.1"/>
</dbReference>
<evidence type="ECO:0000256" key="6">
    <source>
        <dbReference type="ARBA" id="ARBA00022475"/>
    </source>
</evidence>
<dbReference type="GO" id="GO:0008643">
    <property type="term" value="P:carbohydrate transport"/>
    <property type="evidence" value="ECO:0000318"/>
    <property type="project" value="GO_Central"/>
</dbReference>
<dbReference type="AlphaFoldDB" id="H3IC46"/>
<accession>H3IC46</accession>
<dbReference type="Gene3D" id="1.20.1280.290">
    <property type="match status" value="2"/>
</dbReference>
<keyword evidence="7" id="KW-0762">Sugar transport</keyword>
<feature type="transmembrane region" description="Helical" evidence="13">
    <location>
        <begin position="65"/>
        <end position="85"/>
    </location>
</feature>